<dbReference type="GO" id="GO:0008270">
    <property type="term" value="F:zinc ion binding"/>
    <property type="evidence" value="ECO:0007669"/>
    <property type="project" value="InterPro"/>
</dbReference>
<evidence type="ECO:0000313" key="10">
    <source>
        <dbReference type="EMBL" id="KAH7028201.1"/>
    </source>
</evidence>
<dbReference type="EMBL" id="JAGTJQ010000007">
    <property type="protein sequence ID" value="KAH7028201.1"/>
    <property type="molecule type" value="Genomic_DNA"/>
</dbReference>
<keyword evidence="6" id="KW-0804">Transcription</keyword>
<keyword evidence="2" id="KW-0479">Metal-binding</keyword>
<dbReference type="CDD" id="cd12148">
    <property type="entry name" value="fungal_TF_MHR"/>
    <property type="match status" value="1"/>
</dbReference>
<feature type="compositionally biased region" description="Low complexity" evidence="8">
    <location>
        <begin position="97"/>
        <end position="107"/>
    </location>
</feature>
<dbReference type="Pfam" id="PF04082">
    <property type="entry name" value="Fungal_trans"/>
    <property type="match status" value="1"/>
</dbReference>
<dbReference type="OrthoDB" id="2154091at2759"/>
<dbReference type="GO" id="GO:0005634">
    <property type="term" value="C:nucleus"/>
    <property type="evidence" value="ECO:0007669"/>
    <property type="project" value="UniProtKB-SubCell"/>
</dbReference>
<gene>
    <name evidence="10" type="ORF">B0I36DRAFT_293206</name>
</gene>
<dbReference type="PANTHER" id="PTHR31313">
    <property type="entry name" value="TY1 ENHANCER ACTIVATOR"/>
    <property type="match status" value="1"/>
</dbReference>
<keyword evidence="4" id="KW-0805">Transcription regulation</keyword>
<evidence type="ECO:0000256" key="1">
    <source>
        <dbReference type="ARBA" id="ARBA00004123"/>
    </source>
</evidence>
<evidence type="ECO:0000256" key="3">
    <source>
        <dbReference type="ARBA" id="ARBA00022833"/>
    </source>
</evidence>
<dbReference type="SMART" id="SM00066">
    <property type="entry name" value="GAL4"/>
    <property type="match status" value="1"/>
</dbReference>
<keyword evidence="3" id="KW-0862">Zinc</keyword>
<dbReference type="InterPro" id="IPR001138">
    <property type="entry name" value="Zn2Cys6_DnaBD"/>
</dbReference>
<feature type="region of interest" description="Disordered" evidence="8">
    <location>
        <begin position="91"/>
        <end position="112"/>
    </location>
</feature>
<reference evidence="10" key="1">
    <citation type="journal article" date="2021" name="Nat. Commun.">
        <title>Genetic determinants of endophytism in the Arabidopsis root mycobiome.</title>
        <authorList>
            <person name="Mesny F."/>
            <person name="Miyauchi S."/>
            <person name="Thiergart T."/>
            <person name="Pickel B."/>
            <person name="Atanasova L."/>
            <person name="Karlsson M."/>
            <person name="Huettel B."/>
            <person name="Barry K.W."/>
            <person name="Haridas S."/>
            <person name="Chen C."/>
            <person name="Bauer D."/>
            <person name="Andreopoulos W."/>
            <person name="Pangilinan J."/>
            <person name="LaButti K."/>
            <person name="Riley R."/>
            <person name="Lipzen A."/>
            <person name="Clum A."/>
            <person name="Drula E."/>
            <person name="Henrissat B."/>
            <person name="Kohler A."/>
            <person name="Grigoriev I.V."/>
            <person name="Martin F.M."/>
            <person name="Hacquard S."/>
        </authorList>
    </citation>
    <scope>NUCLEOTIDE SEQUENCE</scope>
    <source>
        <strain evidence="10">MPI-CAGE-CH-0230</strain>
    </source>
</reference>
<feature type="domain" description="Zn(2)-C6 fungal-type" evidence="9">
    <location>
        <begin position="10"/>
        <end position="39"/>
    </location>
</feature>
<evidence type="ECO:0000259" key="9">
    <source>
        <dbReference type="PROSITE" id="PS50048"/>
    </source>
</evidence>
<dbReference type="Pfam" id="PF00172">
    <property type="entry name" value="Zn_clus"/>
    <property type="match status" value="1"/>
</dbReference>
<sequence length="673" mass="74663">MQSHSTRQISCKRCQKRKIKCSRTFPCVNCTTTGVPCEFRNDGARKFPISRDYVESLETQVANFEHFLAQLKATPAGRQRDAMIDDLQLTDHHDQSSQHASSANDSQPGREVEVGHGHLVDRTMSERTSPASWNDQAVLLPGGMDANLVYHGPTSIYSGVLGTSETETRHSQGENASELIALFFRWQYPQFMFIDREAFILDFRTGTFGGQFCSSALVHAISSIGALMTPPSPGSAAASSATVCGEESRNHAEAATRILLGPGLSTPHTTSVQALLCCGFYEIGQGNFSQGWLYSGMAFRMGQDLGFQRDPGVWERFRSPENDPLALQKEFHRRIYWGCYISDKFFSLFLGRPCFMHELDSDVEPSRPKPQEPIFRDWLLERGLGHLHEQTPVVPKYTLVFNKQIEIGTIIREGLTMLYSPKRWSTTGDQPANLSLSTINAKLLRFKEHLPAEMRLKEWTSLSELVPPHLAVMHVLYHSTLIAFNRPFLHIGQPRPTEEPSSISRSSGSSEPAHMCIESAERILHILKRFKAQHELRNAPLTLVHGAISAVSALLAVYSLRGGPGMQQLGDQSTAANLETATQSGAVHDNTTTLVNAFSMLLGDLQSTWPIAGKALQRLNKVVRTNGKEMSTPSNPISTFHQEDAIGLDNFHDFIWGSSLISGENLGNNDISI</sequence>
<organism evidence="10 11">
    <name type="scientific">Microdochium trichocladiopsis</name>
    <dbReference type="NCBI Taxonomy" id="1682393"/>
    <lineage>
        <taxon>Eukaryota</taxon>
        <taxon>Fungi</taxon>
        <taxon>Dikarya</taxon>
        <taxon>Ascomycota</taxon>
        <taxon>Pezizomycotina</taxon>
        <taxon>Sordariomycetes</taxon>
        <taxon>Xylariomycetidae</taxon>
        <taxon>Xylariales</taxon>
        <taxon>Microdochiaceae</taxon>
        <taxon>Microdochium</taxon>
    </lineage>
</organism>
<keyword evidence="5" id="KW-0238">DNA-binding</keyword>
<dbReference type="Proteomes" id="UP000756346">
    <property type="component" value="Unassembled WGS sequence"/>
</dbReference>
<evidence type="ECO:0000256" key="6">
    <source>
        <dbReference type="ARBA" id="ARBA00023163"/>
    </source>
</evidence>
<dbReference type="GO" id="GO:0003677">
    <property type="term" value="F:DNA binding"/>
    <property type="evidence" value="ECO:0007669"/>
    <property type="project" value="UniProtKB-KW"/>
</dbReference>
<evidence type="ECO:0000256" key="2">
    <source>
        <dbReference type="ARBA" id="ARBA00022723"/>
    </source>
</evidence>
<dbReference type="InterPro" id="IPR007219">
    <property type="entry name" value="XnlR_reg_dom"/>
</dbReference>
<evidence type="ECO:0000256" key="7">
    <source>
        <dbReference type="ARBA" id="ARBA00023242"/>
    </source>
</evidence>
<dbReference type="InterPro" id="IPR051615">
    <property type="entry name" value="Transcr_Regulatory_Elem"/>
</dbReference>
<dbReference type="GO" id="GO:0006351">
    <property type="term" value="P:DNA-templated transcription"/>
    <property type="evidence" value="ECO:0007669"/>
    <property type="project" value="InterPro"/>
</dbReference>
<evidence type="ECO:0000256" key="8">
    <source>
        <dbReference type="SAM" id="MobiDB-lite"/>
    </source>
</evidence>
<dbReference type="PANTHER" id="PTHR31313:SF81">
    <property type="entry name" value="TY1 ENHANCER ACTIVATOR"/>
    <property type="match status" value="1"/>
</dbReference>
<evidence type="ECO:0000313" key="11">
    <source>
        <dbReference type="Proteomes" id="UP000756346"/>
    </source>
</evidence>
<dbReference type="InterPro" id="IPR036864">
    <property type="entry name" value="Zn2-C6_fun-type_DNA-bd_sf"/>
</dbReference>
<keyword evidence="11" id="KW-1185">Reference proteome</keyword>
<dbReference type="SUPFAM" id="SSF57701">
    <property type="entry name" value="Zn2/Cys6 DNA-binding domain"/>
    <property type="match status" value="1"/>
</dbReference>
<comment type="subcellular location">
    <subcellularLocation>
        <location evidence="1">Nucleus</location>
    </subcellularLocation>
</comment>
<proteinExistence type="predicted"/>
<keyword evidence="7" id="KW-0539">Nucleus</keyword>
<dbReference type="GO" id="GO:0000981">
    <property type="term" value="F:DNA-binding transcription factor activity, RNA polymerase II-specific"/>
    <property type="evidence" value="ECO:0007669"/>
    <property type="project" value="InterPro"/>
</dbReference>
<dbReference type="GeneID" id="70181333"/>
<evidence type="ECO:0000256" key="5">
    <source>
        <dbReference type="ARBA" id="ARBA00023125"/>
    </source>
</evidence>
<dbReference type="Gene3D" id="4.10.240.10">
    <property type="entry name" value="Zn(2)-C6 fungal-type DNA-binding domain"/>
    <property type="match status" value="1"/>
</dbReference>
<dbReference type="RefSeq" id="XP_046011000.1">
    <property type="nucleotide sequence ID" value="XM_046151787.1"/>
</dbReference>
<dbReference type="AlphaFoldDB" id="A0A9P8Y336"/>
<name>A0A9P8Y336_9PEZI</name>
<evidence type="ECO:0000256" key="4">
    <source>
        <dbReference type="ARBA" id="ARBA00023015"/>
    </source>
</evidence>
<dbReference type="SMART" id="SM00906">
    <property type="entry name" value="Fungal_trans"/>
    <property type="match status" value="1"/>
</dbReference>
<dbReference type="PROSITE" id="PS50048">
    <property type="entry name" value="ZN2_CY6_FUNGAL_2"/>
    <property type="match status" value="1"/>
</dbReference>
<dbReference type="CDD" id="cd00067">
    <property type="entry name" value="GAL4"/>
    <property type="match status" value="1"/>
</dbReference>
<accession>A0A9P8Y336</accession>
<comment type="caution">
    <text evidence="10">The sequence shown here is derived from an EMBL/GenBank/DDBJ whole genome shotgun (WGS) entry which is preliminary data.</text>
</comment>
<protein>
    <submittedName>
        <fullName evidence="10">Fungal-specific transcription factor domain-containing protein</fullName>
    </submittedName>
</protein>